<dbReference type="SMART" id="SM00710">
    <property type="entry name" value="PbH1"/>
    <property type="match status" value="14"/>
</dbReference>
<protein>
    <recommendedName>
        <fullName evidence="2">Right handed beta helix domain-containing protein</fullName>
    </recommendedName>
</protein>
<dbReference type="InterPro" id="IPR011050">
    <property type="entry name" value="Pectin_lyase_fold/virulence"/>
</dbReference>
<dbReference type="SUPFAM" id="SSF51126">
    <property type="entry name" value="Pectin lyase-like"/>
    <property type="match status" value="2"/>
</dbReference>
<evidence type="ECO:0000313" key="3">
    <source>
        <dbReference type="EMBL" id="AFZ20470.1"/>
    </source>
</evidence>
<dbReference type="PATRIC" id="fig|1173027.3.peg.5324"/>
<dbReference type="EMBL" id="CP003630">
    <property type="protein sequence ID" value="AFZ20470.1"/>
    <property type="molecule type" value="Genomic_DNA"/>
</dbReference>
<keyword evidence="4" id="KW-1185">Reference proteome</keyword>
<organism evidence="3 4">
    <name type="scientific">Allocoleopsis franciscana PCC 7113</name>
    <dbReference type="NCBI Taxonomy" id="1173027"/>
    <lineage>
        <taxon>Bacteria</taxon>
        <taxon>Bacillati</taxon>
        <taxon>Cyanobacteriota</taxon>
        <taxon>Cyanophyceae</taxon>
        <taxon>Coleofasciculales</taxon>
        <taxon>Coleofasciculaceae</taxon>
        <taxon>Allocoleopsis</taxon>
        <taxon>Allocoleopsis franciscana</taxon>
    </lineage>
</organism>
<dbReference type="Gene3D" id="2.40.160.160">
    <property type="entry name" value="Inverse autotransporter, beta-domain"/>
    <property type="match status" value="1"/>
</dbReference>
<dbReference type="InterPro" id="IPR012334">
    <property type="entry name" value="Pectin_lyas_fold"/>
</dbReference>
<dbReference type="InterPro" id="IPR038177">
    <property type="entry name" value="IAT_beta_sf"/>
</dbReference>
<proteinExistence type="predicted"/>
<dbReference type="KEGG" id="mic:Mic7113_4799"/>
<feature type="domain" description="Right handed beta helix" evidence="2">
    <location>
        <begin position="1136"/>
        <end position="1296"/>
    </location>
</feature>
<dbReference type="Proteomes" id="UP000010471">
    <property type="component" value="Chromosome"/>
</dbReference>
<dbReference type="InterPro" id="IPR006626">
    <property type="entry name" value="PbH1"/>
</dbReference>
<keyword evidence="1" id="KW-0732">Signal</keyword>
<feature type="chain" id="PRO_5003938126" description="Right handed beta helix domain-containing protein" evidence="1">
    <location>
        <begin position="25"/>
        <end position="1476"/>
    </location>
</feature>
<evidence type="ECO:0000313" key="4">
    <source>
        <dbReference type="Proteomes" id="UP000010471"/>
    </source>
</evidence>
<gene>
    <name evidence="3" type="ORF">Mic7113_4799</name>
</gene>
<dbReference type="Pfam" id="PF13229">
    <property type="entry name" value="Beta_helix"/>
    <property type="match status" value="1"/>
</dbReference>
<dbReference type="STRING" id="1173027.Mic7113_4799"/>
<dbReference type="eggNOG" id="COG3210">
    <property type="taxonomic scope" value="Bacteria"/>
</dbReference>
<name>K9WJ83_9CYAN</name>
<evidence type="ECO:0000259" key="2">
    <source>
        <dbReference type="Pfam" id="PF13229"/>
    </source>
</evidence>
<reference evidence="3 4" key="1">
    <citation type="submission" date="2012-06" db="EMBL/GenBank/DDBJ databases">
        <title>Finished chromosome of genome of Microcoleus sp. PCC 7113.</title>
        <authorList>
            <consortium name="US DOE Joint Genome Institute"/>
            <person name="Gugger M."/>
            <person name="Coursin T."/>
            <person name="Rippka R."/>
            <person name="Tandeau De Marsac N."/>
            <person name="Huntemann M."/>
            <person name="Wei C.-L."/>
            <person name="Han J."/>
            <person name="Detter J.C."/>
            <person name="Han C."/>
            <person name="Tapia R."/>
            <person name="Chen A."/>
            <person name="Kyrpides N."/>
            <person name="Mavromatis K."/>
            <person name="Markowitz V."/>
            <person name="Szeto E."/>
            <person name="Ivanova N."/>
            <person name="Pagani I."/>
            <person name="Pati A."/>
            <person name="Goodwin L."/>
            <person name="Nordberg H.P."/>
            <person name="Cantor M.N."/>
            <person name="Hua S.X."/>
            <person name="Woyke T."/>
            <person name="Kerfeld C.A."/>
        </authorList>
    </citation>
    <scope>NUCLEOTIDE SEQUENCE [LARGE SCALE GENOMIC DNA]</scope>
    <source>
        <strain evidence="3 4">PCC 7113</strain>
    </source>
</reference>
<sequence>MKSTPWSICTGLLLSLTLSNSVVAQVPNPEDITPNSTASAADLRITPRLGVGYSTSGGGYDGFTRFEGFVPLLQNPGTNLTFLEGRLLLDNSADLGGNLLLGHRLYNSQLNRTFGGYVSFDNRNTGKSSFNQLGLGLESLGKVWDFRVNGYIPLGNSRKLASETGFDTGLQASGTPFFQGNYLVTQAIRESQQVRRYEAALGGFDIEAGAKIAKLGNSGDLRGYGGVYYYGGKGVDSALGWRVRLEARPTDNLNLGVAVQDDRLFGTNVLFNVGVTFPGNRPKKFKNDSESVIARLGESISRTNSIAIKSQTEATSFSQNVTVAATNPQTGAPYVFQHVNSGQAGGNGTFENPFAAIEAALGATQSDGNSIVYVSSASNSPALSSFQIKDGVQVLSSGPIQEVLTKEFGLVRLPGSGSGNFPNVTGTVTMGNNTVLSGFAIASSNAPGIDVRNISNATIRDNTVTSTAQGVRLENVTGTVTLTNNNITSTGEAALEATNINNASITQSSFSSTNSVTNGITLNGVSGNLDVTNSTLTVINPTISGLSAQNITGTVNIAANSGSQISTNGTAASLSLRESTGSVNLSGLQATATGGAVLEATNINNANITQSTLSSTNSATNGITLNGVTGTVDVSNTSVNVTNPTGNGISAQNVAGTVNIAANSGSQISTNGTTASLSLRESTGSVNLSGLQATATGGAVLEATNINNANITQSTLSSTNSATNGITLNGVTGTLGVSDTTVNVTTPTQNGILASNITGTVNLNANAGSTITTNSTNAGIALEQSTGSVNLSGLQVNSTGGAALEATNLNEANITQSILSSTNSATNGITLNGVSGTVDVSNSTVNVTNPTGNGISAENVTGTVNIAANSGSQVTTNGTAASLSLRESTGSVNLSGLQATATGGAVLEATNINNANITQSTLSSTNSATNGITLNGVTGTVDVSNSTVNITNPTGNGISAQNVAGTVNIAANSGSQITTNGTAASLSLRESTGSVNLSGLQATATGGAVLEATNINNANITQSTLSSTNSATNGITLNGVTGTLGVSDTTVNVTTPTQNGILASNITGTVNLNANAGSTITTNSTNAGIALEQSTGSVNLSGLQVNSTGGAALAATNVNNGSLTQSTLTSTNSATNGLSFSGVSGIFDVNNSTITVAQPTNDGISVVDSTGTVSVVANTGSQITNAVNGVRANNVSGGLTASGLAIVDSSQNGISATNSRNLTLQGNTISNSGVDGINLNEVTGQIAINNNSITNSAEDAIGLMNTTGQAVLSMNQNQIDGGINGINLSLSGDAQVTSQMANNQILNTTREGLLVNLQDNAQLNVTASNNQMTNAGTTVGSNGVLLSTGGNTLSTFTFSGNTFTNMGNGFVGNNFGFYLDARDNSSSNLTFSNNQLTSGTGVLAGVIAENNSPGSRLCVQMNGNTSSGASFVDFALSNNASAQYQVVDFANVGVNNTGNFGVFGAPFTNVQVCPVP</sequence>
<evidence type="ECO:0000256" key="1">
    <source>
        <dbReference type="SAM" id="SignalP"/>
    </source>
</evidence>
<dbReference type="OrthoDB" id="245699at2"/>
<dbReference type="InterPro" id="IPR039448">
    <property type="entry name" value="Beta_helix"/>
</dbReference>
<accession>K9WJ83</accession>
<feature type="signal peptide" evidence="1">
    <location>
        <begin position="1"/>
        <end position="24"/>
    </location>
</feature>
<dbReference type="HOGENOM" id="CLU_249901_0_0_3"/>
<dbReference type="Gene3D" id="2.160.20.10">
    <property type="entry name" value="Single-stranded right-handed beta-helix, Pectin lyase-like"/>
    <property type="match status" value="1"/>
</dbReference>